<keyword evidence="3 8" id="KW-0479">Metal-binding</keyword>
<dbReference type="RefSeq" id="WP_008836362.1">
    <property type="nucleotide sequence ID" value="NZ_AHAM01000106.1"/>
</dbReference>
<dbReference type="PANTHER" id="PTHR11228">
    <property type="entry name" value="RADICAL SAM DOMAIN PROTEIN"/>
    <property type="match status" value="1"/>
</dbReference>
<dbReference type="GO" id="GO:0009975">
    <property type="term" value="F:cyclase activity"/>
    <property type="evidence" value="ECO:0007669"/>
    <property type="project" value="UniProtKB-UniRule"/>
</dbReference>
<dbReference type="GO" id="GO:1904047">
    <property type="term" value="F:S-adenosyl-L-methionine binding"/>
    <property type="evidence" value="ECO:0007669"/>
    <property type="project" value="UniProtKB-UniRule"/>
</dbReference>
<evidence type="ECO:0000256" key="1">
    <source>
        <dbReference type="ARBA" id="ARBA00022485"/>
    </source>
</evidence>
<dbReference type="HAMAP" id="MF_00660">
    <property type="entry name" value="PqqE"/>
    <property type="match status" value="1"/>
</dbReference>
<dbReference type="Gene3D" id="3.20.20.70">
    <property type="entry name" value="Aldolase class I"/>
    <property type="match status" value="1"/>
</dbReference>
<dbReference type="SFLD" id="SFLDS00029">
    <property type="entry name" value="Radical_SAM"/>
    <property type="match status" value="1"/>
</dbReference>
<dbReference type="OrthoDB" id="9792276at2"/>
<evidence type="ECO:0000313" key="11">
    <source>
        <dbReference type="Proteomes" id="UP000003250"/>
    </source>
</evidence>
<comment type="similarity">
    <text evidence="8">Belongs to the radical SAM superfamily. PqqE family.</text>
</comment>
<comment type="cofactor">
    <cofactor evidence="8">
        <name>[4Fe-4S] cluster</name>
        <dbReference type="ChEBI" id="CHEBI:49883"/>
    </cofactor>
    <text evidence="8">Binds 1 [4Fe-4S] cluster. The cluster is coordinated with 3 cysteines and an exchangeable S-adenosyl-L-methionine.</text>
</comment>
<evidence type="ECO:0000256" key="6">
    <source>
        <dbReference type="ARBA" id="ARBA00023004"/>
    </source>
</evidence>
<dbReference type="NCBIfam" id="TIGR02109">
    <property type="entry name" value="PQQ_syn_pqqE"/>
    <property type="match status" value="1"/>
</dbReference>
<keyword evidence="11" id="KW-1185">Reference proteome</keyword>
<dbReference type="InterPro" id="IPR058240">
    <property type="entry name" value="rSAM_sf"/>
</dbReference>
<dbReference type="PATRIC" id="fig|1107882.3.peg.2670"/>
<comment type="subunit">
    <text evidence="8">Interacts with PqqD. The interaction is necessary for activity of PqqE.</text>
</comment>
<keyword evidence="6 8" id="KW-0408">Iron</keyword>
<evidence type="ECO:0000256" key="3">
    <source>
        <dbReference type="ARBA" id="ARBA00022723"/>
    </source>
</evidence>
<dbReference type="InterPro" id="IPR011843">
    <property type="entry name" value="PQQ_synth_PqqE_bac"/>
</dbReference>
<evidence type="ECO:0000256" key="5">
    <source>
        <dbReference type="ARBA" id="ARBA00023002"/>
    </source>
</evidence>
<dbReference type="EC" id="1.21.98.4" evidence="8"/>
<comment type="catalytic activity">
    <reaction evidence="8">
        <text>[PQQ precursor protein] + S-adenosyl-L-methionine = E-Y cross-linked-[PQQ precursor protein] + 5'-deoxyadenosine + L-methionine + H(+)</text>
        <dbReference type="Rhea" id="RHEA:56836"/>
        <dbReference type="Rhea" id="RHEA-COMP:14800"/>
        <dbReference type="Rhea" id="RHEA-COMP:14801"/>
        <dbReference type="ChEBI" id="CHEBI:15378"/>
        <dbReference type="ChEBI" id="CHEBI:17319"/>
        <dbReference type="ChEBI" id="CHEBI:57844"/>
        <dbReference type="ChEBI" id="CHEBI:59789"/>
        <dbReference type="ChEBI" id="CHEBI:141026"/>
        <dbReference type="ChEBI" id="CHEBI:141027"/>
        <dbReference type="EC" id="1.21.98.4"/>
    </reaction>
</comment>
<dbReference type="InterPro" id="IPR007197">
    <property type="entry name" value="rSAM"/>
</dbReference>
<protein>
    <recommendedName>
        <fullName evidence="8">PqqA peptide cyclase</fullName>
        <ecNumber evidence="8">1.21.98.4</ecNumber>
    </recommendedName>
    <alternativeName>
        <fullName evidence="8">Coenzyme PQQ synthesis protein E</fullName>
    </alternativeName>
</protein>
<dbReference type="GO" id="GO:0051539">
    <property type="term" value="F:4 iron, 4 sulfur cluster binding"/>
    <property type="evidence" value="ECO:0007669"/>
    <property type="project" value="UniProtKB-KW"/>
</dbReference>
<keyword evidence="7 8" id="KW-0411">Iron-sulfur</keyword>
<dbReference type="AlphaFoldDB" id="H0HRF2"/>
<dbReference type="InterPro" id="IPR006638">
    <property type="entry name" value="Elp3/MiaA/NifB-like_rSAM"/>
</dbReference>
<keyword evidence="2 8" id="KW-0949">S-adenosyl-L-methionine</keyword>
<feature type="binding site" evidence="8">
    <location>
        <position position="23"/>
    </location>
    <ligand>
        <name>[4Fe-4S] cluster</name>
        <dbReference type="ChEBI" id="CHEBI:49883"/>
        <note>4Fe-4S-S-AdoMet</note>
    </ligand>
</feature>
<dbReference type="UniPathway" id="UPA00539"/>
<dbReference type="GO" id="GO:0018189">
    <property type="term" value="P:pyrroloquinoline quinone biosynthetic process"/>
    <property type="evidence" value="ECO:0007669"/>
    <property type="project" value="UniProtKB-UniRule"/>
</dbReference>
<evidence type="ECO:0000313" key="10">
    <source>
        <dbReference type="EMBL" id="EHK56687.1"/>
    </source>
</evidence>
<dbReference type="SFLD" id="SFLDG01386">
    <property type="entry name" value="main_SPASM_domain-containing"/>
    <property type="match status" value="1"/>
</dbReference>
<dbReference type="Pfam" id="PF04055">
    <property type="entry name" value="Radical_SAM"/>
    <property type="match status" value="1"/>
</dbReference>
<organism evidence="10 11">
    <name type="scientific">Mesorhizobium alhagi CCNWXJ12-2</name>
    <dbReference type="NCBI Taxonomy" id="1107882"/>
    <lineage>
        <taxon>Bacteria</taxon>
        <taxon>Pseudomonadati</taxon>
        <taxon>Pseudomonadota</taxon>
        <taxon>Alphaproteobacteria</taxon>
        <taxon>Hyphomicrobiales</taxon>
        <taxon>Phyllobacteriaceae</taxon>
        <taxon>Allomesorhizobium</taxon>
    </lineage>
</organism>
<dbReference type="InterPro" id="IPR013785">
    <property type="entry name" value="Aldolase_TIM"/>
</dbReference>
<dbReference type="PROSITE" id="PS01305">
    <property type="entry name" value="MOAA_NIFB_PQQE"/>
    <property type="match status" value="1"/>
</dbReference>
<evidence type="ECO:0000259" key="9">
    <source>
        <dbReference type="PROSITE" id="PS51918"/>
    </source>
</evidence>
<name>H0HRF2_9HYPH</name>
<evidence type="ECO:0000256" key="2">
    <source>
        <dbReference type="ARBA" id="ARBA00022691"/>
    </source>
</evidence>
<accession>H0HRF2</accession>
<dbReference type="CDD" id="cd21119">
    <property type="entry name" value="SPASM_PqqE"/>
    <property type="match status" value="1"/>
</dbReference>
<comment type="pathway">
    <text evidence="8">Cofactor biosynthesis; pyrroloquinoline quinone biosynthesis.</text>
</comment>
<dbReference type="GO" id="GO:0032324">
    <property type="term" value="P:molybdopterin cofactor biosynthetic process"/>
    <property type="evidence" value="ECO:0007669"/>
    <property type="project" value="UniProtKB-ARBA"/>
</dbReference>
<sequence>MSEPLLSPIGMLAELTHRCPLQCPYCSNPTELLKANREMDTQSWLDLFEQAADLGVLQVHLSGGEPTLRRDLEQLIAGLSARGVYTNLITAGVGIAEGRIEAFAEAGLDHLQLSFQGARTVTTEMIGNHRGSHEKKLETARRARAAGLPLTINAPIHRHNIEEVPEFIELALSLGAERLEIANVQYSGWALTNRDALMPDRAAVDCQAEIVEAARERLTGVMNIDFVTPDYFAIYPKPCMGGWARDAFMVAPDGMVLPCHAAQTIPSLSFERFGERTLAEIWIDSPAFNAFRGTDWMQEPCRGCERREIDWGGCRCQAMAIAGDPAATDPACVKSPIHARMANFIAAANSTESERTPESFVYRRIGVVTEPA</sequence>
<dbReference type="NCBIfam" id="TIGR04085">
    <property type="entry name" value="rSAM_more_4Fe4S"/>
    <property type="match status" value="1"/>
</dbReference>
<dbReference type="SFLD" id="SFLDF00280">
    <property type="entry name" value="coenzyme_PQQ_synthesis_protein"/>
    <property type="match status" value="1"/>
</dbReference>
<dbReference type="EMBL" id="AHAM01000106">
    <property type="protein sequence ID" value="EHK56687.1"/>
    <property type="molecule type" value="Genomic_DNA"/>
</dbReference>
<dbReference type="InterPro" id="IPR023885">
    <property type="entry name" value="4Fe4S-binding_SPASM_dom"/>
</dbReference>
<feature type="binding site" evidence="8">
    <location>
        <position position="19"/>
    </location>
    <ligand>
        <name>[4Fe-4S] cluster</name>
        <dbReference type="ChEBI" id="CHEBI:49883"/>
        <note>4Fe-4S-S-AdoMet</note>
    </ligand>
</feature>
<dbReference type="InterPro" id="IPR050377">
    <property type="entry name" value="Radical_SAM_PqqE_MftC-like"/>
</dbReference>
<dbReference type="InterPro" id="IPR017200">
    <property type="entry name" value="PqqE-like"/>
</dbReference>
<dbReference type="PANTHER" id="PTHR11228:SF7">
    <property type="entry name" value="PQQA PEPTIDE CYCLASE"/>
    <property type="match status" value="1"/>
</dbReference>
<dbReference type="PIRSF" id="PIRSF037420">
    <property type="entry name" value="PQQ_syn_pqqE"/>
    <property type="match status" value="1"/>
</dbReference>
<feature type="binding site" evidence="8">
    <location>
        <position position="26"/>
    </location>
    <ligand>
        <name>[4Fe-4S] cluster</name>
        <dbReference type="ChEBI" id="CHEBI:49883"/>
        <note>4Fe-4S-S-AdoMet</note>
    </ligand>
</feature>
<evidence type="ECO:0000256" key="7">
    <source>
        <dbReference type="ARBA" id="ARBA00023014"/>
    </source>
</evidence>
<dbReference type="SUPFAM" id="SSF102114">
    <property type="entry name" value="Radical SAM enzymes"/>
    <property type="match status" value="1"/>
</dbReference>
<proteinExistence type="inferred from homology"/>
<dbReference type="PROSITE" id="PS51918">
    <property type="entry name" value="RADICAL_SAM"/>
    <property type="match status" value="1"/>
</dbReference>
<dbReference type="InterPro" id="IPR000385">
    <property type="entry name" value="MoaA_NifB_PqqE_Fe-S-bd_CS"/>
</dbReference>
<gene>
    <name evidence="8" type="primary">pqqE</name>
    <name evidence="10" type="ORF">MAXJ12_13686</name>
</gene>
<keyword evidence="1 8" id="KW-0004">4Fe-4S</keyword>
<reference evidence="10 11" key="1">
    <citation type="journal article" date="2012" name="J. Bacteriol.">
        <title>Draft Genome Sequence of Mesorhizobium alhagi CCNWXJ12-2T, a Novel Salt-Resistant Species Isolated from the Desert of Northwestern China.</title>
        <authorList>
            <person name="Zhou M."/>
            <person name="Chen W."/>
            <person name="Chen H."/>
            <person name="Wei G."/>
        </authorList>
    </citation>
    <scope>NUCLEOTIDE SEQUENCE [LARGE SCALE GENOMIC DNA]</scope>
    <source>
        <strain evidence="10 11">CCNWXJ12-2</strain>
    </source>
</reference>
<keyword evidence="5 8" id="KW-0560">Oxidoreductase</keyword>
<keyword evidence="4 8" id="KW-0884">PQQ biosynthesis</keyword>
<evidence type="ECO:0000256" key="4">
    <source>
        <dbReference type="ARBA" id="ARBA00022905"/>
    </source>
</evidence>
<dbReference type="GO" id="GO:0005506">
    <property type="term" value="F:iron ion binding"/>
    <property type="evidence" value="ECO:0007669"/>
    <property type="project" value="UniProtKB-UniRule"/>
</dbReference>
<comment type="function">
    <text evidence="8">Catalyzes the cross-linking of a glutamate residue and a tyrosine residue in the PqqA protein as part of the biosynthesis of pyrroloquinoline quinone (PQQ).</text>
</comment>
<dbReference type="Pfam" id="PF13186">
    <property type="entry name" value="SPASM"/>
    <property type="match status" value="1"/>
</dbReference>
<dbReference type="Proteomes" id="UP000003250">
    <property type="component" value="Unassembled WGS sequence"/>
</dbReference>
<feature type="domain" description="Radical SAM core" evidence="9">
    <location>
        <begin position="5"/>
        <end position="221"/>
    </location>
</feature>
<dbReference type="SFLD" id="SFLDG01067">
    <property type="entry name" value="SPASM/twitch_domain_containing"/>
    <property type="match status" value="1"/>
</dbReference>
<evidence type="ECO:0000256" key="8">
    <source>
        <dbReference type="HAMAP-Rule" id="MF_00660"/>
    </source>
</evidence>
<dbReference type="GO" id="GO:0016491">
    <property type="term" value="F:oxidoreductase activity"/>
    <property type="evidence" value="ECO:0007669"/>
    <property type="project" value="UniProtKB-KW"/>
</dbReference>
<dbReference type="SMART" id="SM00729">
    <property type="entry name" value="Elp3"/>
    <property type="match status" value="1"/>
</dbReference>
<dbReference type="CDD" id="cd01335">
    <property type="entry name" value="Radical_SAM"/>
    <property type="match status" value="1"/>
</dbReference>